<evidence type="ECO:0000256" key="6">
    <source>
        <dbReference type="ARBA" id="ARBA00023157"/>
    </source>
</evidence>
<dbReference type="PANTHER" id="PTHR24271:SF22">
    <property type="entry name" value="MAST CELL PROTEASE 8"/>
    <property type="match status" value="1"/>
</dbReference>
<dbReference type="RefSeq" id="XP_004376615.1">
    <property type="nucleotide sequence ID" value="XM_004376558.1"/>
</dbReference>
<evidence type="ECO:0000256" key="1">
    <source>
        <dbReference type="ARBA" id="ARBA00022670"/>
    </source>
</evidence>
<keyword evidence="10" id="KW-1185">Reference proteome</keyword>
<dbReference type="GO" id="GO:0004252">
    <property type="term" value="F:serine-type endopeptidase activity"/>
    <property type="evidence" value="ECO:0007669"/>
    <property type="project" value="InterPro"/>
</dbReference>
<keyword evidence="5" id="KW-0865">Zymogen</keyword>
<evidence type="ECO:0000256" key="5">
    <source>
        <dbReference type="ARBA" id="ARBA00023145"/>
    </source>
</evidence>
<dbReference type="AlphaFoldDB" id="A0A2Y9DLW8"/>
<dbReference type="FunFam" id="2.40.10.10:FF:000014">
    <property type="entry name" value="Complement factor D"/>
    <property type="match status" value="1"/>
</dbReference>
<keyword evidence="4 7" id="KW-0720">Serine protease</keyword>
<evidence type="ECO:0000256" key="2">
    <source>
        <dbReference type="ARBA" id="ARBA00022729"/>
    </source>
</evidence>
<dbReference type="PRINTS" id="PR00722">
    <property type="entry name" value="CHYMOTRYPSIN"/>
</dbReference>
<dbReference type="Proteomes" id="UP000248480">
    <property type="component" value="Unplaced"/>
</dbReference>
<dbReference type="InterPro" id="IPR033116">
    <property type="entry name" value="TRYPSIN_SER"/>
</dbReference>
<dbReference type="Pfam" id="PF00089">
    <property type="entry name" value="Trypsin"/>
    <property type="match status" value="1"/>
</dbReference>
<gene>
    <name evidence="11" type="primary">LOC101350051</name>
</gene>
<dbReference type="SUPFAM" id="SSF50494">
    <property type="entry name" value="Trypsin-like serine proteases"/>
    <property type="match status" value="1"/>
</dbReference>
<dbReference type="PROSITE" id="PS00135">
    <property type="entry name" value="TRYPSIN_SER"/>
    <property type="match status" value="1"/>
</dbReference>
<evidence type="ECO:0000256" key="7">
    <source>
        <dbReference type="RuleBase" id="RU363034"/>
    </source>
</evidence>
<keyword evidence="2 8" id="KW-0732">Signal</keyword>
<feature type="chain" id="PRO_5015937740" evidence="8">
    <location>
        <begin position="18"/>
        <end position="245"/>
    </location>
</feature>
<dbReference type="InterPro" id="IPR018114">
    <property type="entry name" value="TRYPSIN_HIS"/>
</dbReference>
<feature type="domain" description="Peptidase S1" evidence="9">
    <location>
        <begin position="21"/>
        <end position="243"/>
    </location>
</feature>
<organism evidence="10 11">
    <name type="scientific">Trichechus manatus latirostris</name>
    <name type="common">Florida manatee</name>
    <dbReference type="NCBI Taxonomy" id="127582"/>
    <lineage>
        <taxon>Eukaryota</taxon>
        <taxon>Metazoa</taxon>
        <taxon>Chordata</taxon>
        <taxon>Craniata</taxon>
        <taxon>Vertebrata</taxon>
        <taxon>Euteleostomi</taxon>
        <taxon>Mammalia</taxon>
        <taxon>Eutheria</taxon>
        <taxon>Afrotheria</taxon>
        <taxon>Sirenia</taxon>
        <taxon>Trichechidae</taxon>
        <taxon>Trichechus</taxon>
    </lineage>
</organism>
<dbReference type="PROSITE" id="PS50240">
    <property type="entry name" value="TRYPSIN_DOM"/>
    <property type="match status" value="1"/>
</dbReference>
<proteinExistence type="predicted"/>
<keyword evidence="3 7" id="KW-0378">Hydrolase</keyword>
<dbReference type="PANTHER" id="PTHR24271">
    <property type="entry name" value="KALLIKREIN-RELATED"/>
    <property type="match status" value="1"/>
</dbReference>
<dbReference type="KEGG" id="tmu:101350051"/>
<dbReference type="InterPro" id="IPR043504">
    <property type="entry name" value="Peptidase_S1_PA_chymotrypsin"/>
</dbReference>
<dbReference type="GO" id="GO:0006508">
    <property type="term" value="P:proteolysis"/>
    <property type="evidence" value="ECO:0007669"/>
    <property type="project" value="UniProtKB-KW"/>
</dbReference>
<dbReference type="InterPro" id="IPR001254">
    <property type="entry name" value="Trypsin_dom"/>
</dbReference>
<feature type="signal peptide" evidence="8">
    <location>
        <begin position="1"/>
        <end position="17"/>
    </location>
</feature>
<dbReference type="InterPro" id="IPR009003">
    <property type="entry name" value="Peptidase_S1_PA"/>
</dbReference>
<dbReference type="OrthoDB" id="5565075at2759"/>
<dbReference type="Gene3D" id="2.40.10.10">
    <property type="entry name" value="Trypsin-like serine proteases"/>
    <property type="match status" value="2"/>
</dbReference>
<dbReference type="GO" id="GO:0005737">
    <property type="term" value="C:cytoplasm"/>
    <property type="evidence" value="ECO:0007669"/>
    <property type="project" value="TreeGrafter"/>
</dbReference>
<keyword evidence="6" id="KW-1015">Disulfide bond</keyword>
<dbReference type="PROSITE" id="PS00134">
    <property type="entry name" value="TRYPSIN_HIS"/>
    <property type="match status" value="1"/>
</dbReference>
<evidence type="ECO:0000256" key="4">
    <source>
        <dbReference type="ARBA" id="ARBA00022825"/>
    </source>
</evidence>
<dbReference type="CDD" id="cd00190">
    <property type="entry name" value="Tryp_SPc"/>
    <property type="match status" value="1"/>
</dbReference>
<dbReference type="InterPro" id="IPR001314">
    <property type="entry name" value="Peptidase_S1A"/>
</dbReference>
<evidence type="ECO:0000259" key="9">
    <source>
        <dbReference type="PROSITE" id="PS50240"/>
    </source>
</evidence>
<evidence type="ECO:0000313" key="10">
    <source>
        <dbReference type="Proteomes" id="UP000248480"/>
    </source>
</evidence>
<dbReference type="STRING" id="127582.A0A2Y9DLW8"/>
<accession>A0A2Y9DLW8</accession>
<evidence type="ECO:0000256" key="8">
    <source>
        <dbReference type="SAM" id="SignalP"/>
    </source>
</evidence>
<name>A0A2Y9DLW8_TRIMA</name>
<dbReference type="GeneID" id="101350051"/>
<dbReference type="SMART" id="SM00020">
    <property type="entry name" value="Tryp_SPc"/>
    <property type="match status" value="1"/>
</dbReference>
<dbReference type="InParanoid" id="A0A2Y9DLW8"/>
<evidence type="ECO:0000256" key="3">
    <source>
        <dbReference type="ARBA" id="ARBA00022801"/>
    </source>
</evidence>
<keyword evidence="1 7" id="KW-0645">Protease</keyword>
<evidence type="ECO:0000313" key="11">
    <source>
        <dbReference type="RefSeq" id="XP_004376615.1"/>
    </source>
</evidence>
<reference evidence="11" key="1">
    <citation type="submission" date="2025-08" db="UniProtKB">
        <authorList>
            <consortium name="RefSeq"/>
        </authorList>
    </citation>
    <scope>IDENTIFICATION</scope>
</reference>
<protein>
    <submittedName>
        <fullName evidence="11">Granzyme-like protein 2</fullName>
    </submittedName>
</protein>
<sequence>MLLLLLILLALPLPSRTFIVIKGGTEATPHSRPYMASITASENNHSWKACGGFLVREDYVLTAAHCYERNMTVTLGAHNIQKKENMQQVIPVLQAFPHPEFSRDLILNDIMLLKLKHKAQLNTAVKTIALPQSQDWVRPEQVCSVAGWGLTESGSSSATLKEVDLEVQNKQECKQIFSHYDDTTQLCVGNPLYTKDAGMGDSGGPLVCNNVAQGIVSYGYKNKPPKVFTRISSFVLWIHRIMNTS</sequence>